<feature type="domain" description="Glycoside-hydrolase family GH114 TIM-barrel" evidence="4">
    <location>
        <begin position="35"/>
        <end position="279"/>
    </location>
</feature>
<protein>
    <recommendedName>
        <fullName evidence="2">alpha-galactosidase</fullName>
        <ecNumber evidence="2">3.2.1.22</ecNumber>
    </recommendedName>
</protein>
<evidence type="ECO:0000313" key="6">
    <source>
        <dbReference type="Proteomes" id="UP000766486"/>
    </source>
</evidence>
<evidence type="ECO:0000256" key="2">
    <source>
        <dbReference type="ARBA" id="ARBA00012755"/>
    </source>
</evidence>
<evidence type="ECO:0000259" key="4">
    <source>
        <dbReference type="Pfam" id="PF03537"/>
    </source>
</evidence>
<comment type="caution">
    <text evidence="5">The sequence shown here is derived from an EMBL/GenBank/DDBJ whole genome shotgun (WGS) entry which is preliminary data.</text>
</comment>
<dbReference type="EC" id="3.2.1.22" evidence="2"/>
<evidence type="ECO:0000256" key="3">
    <source>
        <dbReference type="SAM" id="SignalP"/>
    </source>
</evidence>
<reference evidence="5 6" key="1">
    <citation type="submission" date="2019-06" db="EMBL/GenBank/DDBJ databases">
        <authorList>
            <person name="Broberg M."/>
        </authorList>
    </citation>
    <scope>NUCLEOTIDE SEQUENCE [LARGE SCALE GENOMIC DNA]</scope>
</reference>
<evidence type="ECO:0000256" key="1">
    <source>
        <dbReference type="ARBA" id="ARBA00001255"/>
    </source>
</evidence>
<keyword evidence="6" id="KW-1185">Reference proteome</keyword>
<name>A0ABY6U1A7_BIOOC</name>
<dbReference type="SUPFAM" id="SSF51445">
    <property type="entry name" value="(Trans)glycosidases"/>
    <property type="match status" value="1"/>
</dbReference>
<dbReference type="InterPro" id="IPR013785">
    <property type="entry name" value="Aldolase_TIM"/>
</dbReference>
<dbReference type="Proteomes" id="UP000766486">
    <property type="component" value="Unassembled WGS sequence"/>
</dbReference>
<dbReference type="PANTHER" id="PTHR35273">
    <property type="entry name" value="ALPHA-1,4 POLYGALACTOSAMINIDASE, PUTATIVE (AFU_ORTHOLOGUE AFUA_3G07890)-RELATED"/>
    <property type="match status" value="1"/>
</dbReference>
<dbReference type="InterPro" id="IPR004352">
    <property type="entry name" value="GH114_TIM-barrel"/>
</dbReference>
<dbReference type="InterPro" id="IPR017853">
    <property type="entry name" value="GH"/>
</dbReference>
<dbReference type="Gene3D" id="3.20.20.70">
    <property type="entry name" value="Aldolase class I"/>
    <property type="match status" value="1"/>
</dbReference>
<dbReference type="EMBL" id="CABFNS010000714">
    <property type="protein sequence ID" value="VUC23957.1"/>
    <property type="molecule type" value="Genomic_DNA"/>
</dbReference>
<accession>A0ABY6U1A7</accession>
<keyword evidence="3" id="KW-0732">Signal</keyword>
<feature type="chain" id="PRO_5045111254" description="alpha-galactosidase" evidence="3">
    <location>
        <begin position="24"/>
        <end position="292"/>
    </location>
</feature>
<comment type="catalytic activity">
    <reaction evidence="1">
        <text>Hydrolysis of terminal, non-reducing alpha-D-galactose residues in alpha-D-galactosides, including galactose oligosaccharides, galactomannans and galactolipids.</text>
        <dbReference type="EC" id="3.2.1.22"/>
    </reaction>
</comment>
<dbReference type="PANTHER" id="PTHR35273:SF2">
    <property type="entry name" value="ALPHA-GALACTOSIDASE"/>
    <property type="match status" value="1"/>
</dbReference>
<gene>
    <name evidence="5" type="ORF">CLO192961_LOCUS130595</name>
</gene>
<proteinExistence type="predicted"/>
<organism evidence="5 6">
    <name type="scientific">Bionectria ochroleuca</name>
    <name type="common">Gliocladium roseum</name>
    <dbReference type="NCBI Taxonomy" id="29856"/>
    <lineage>
        <taxon>Eukaryota</taxon>
        <taxon>Fungi</taxon>
        <taxon>Dikarya</taxon>
        <taxon>Ascomycota</taxon>
        <taxon>Pezizomycotina</taxon>
        <taxon>Sordariomycetes</taxon>
        <taxon>Hypocreomycetidae</taxon>
        <taxon>Hypocreales</taxon>
        <taxon>Bionectriaceae</taxon>
        <taxon>Clonostachys</taxon>
    </lineage>
</organism>
<evidence type="ECO:0000313" key="5">
    <source>
        <dbReference type="EMBL" id="VUC23957.1"/>
    </source>
</evidence>
<sequence length="292" mass="31584">MSLKLRLSLAYALFRSLATCAPAAPTVWQPAVGAKFDINLLGDVNVATVTSDIYDFDLFDNTGNTMDASKLDLTKINALHKAGKKVICYFSAGSYENWRPDAGSFKSGDYGSSVDGWPGEYWLNLRSSNVATIMRKRIALAAKAGCDGVDPDNMDAYENDNGMGMTQQDSINYMRNVLAPAASAAGLAIGLKNGGSIIASVIDVVQFEINEQCSEYSECKNFLPFIKAGKPVFHIEYPGGDDDNPTVLKTSQLPPYCIRDPAGTDISKFSTALKTINLDAYLQTCDGKVKYS</sequence>
<dbReference type="Pfam" id="PF03537">
    <property type="entry name" value="Glyco_hydro_114"/>
    <property type="match status" value="1"/>
</dbReference>
<feature type="signal peptide" evidence="3">
    <location>
        <begin position="1"/>
        <end position="23"/>
    </location>
</feature>